<name>A0ABT6UNN0_9GAMM</name>
<dbReference type="InterPro" id="IPR037455">
    <property type="entry name" value="LucA/IucC-like"/>
</dbReference>
<proteinExistence type="predicted"/>
<dbReference type="RefSeq" id="WP_052384473.1">
    <property type="nucleotide sequence ID" value="NZ_CP084115.1"/>
</dbReference>
<dbReference type="Pfam" id="PF06276">
    <property type="entry name" value="FhuF"/>
    <property type="match status" value="1"/>
</dbReference>
<dbReference type="Gene3D" id="6.10.250.3370">
    <property type="match status" value="1"/>
</dbReference>
<dbReference type="Gene3D" id="1.10.510.40">
    <property type="match status" value="1"/>
</dbReference>
<keyword evidence="6" id="KW-1185">Reference proteome</keyword>
<feature type="domain" description="Aerobactin siderophore biosynthesis IucA/IucC N-terminal" evidence="3">
    <location>
        <begin position="447"/>
        <end position="697"/>
    </location>
</feature>
<dbReference type="Pfam" id="PF13523">
    <property type="entry name" value="Acetyltransf_8"/>
    <property type="match status" value="1"/>
</dbReference>
<keyword evidence="5" id="KW-0808">Transferase</keyword>
<dbReference type="EC" id="2.3.1.-" evidence="5"/>
<evidence type="ECO:0000259" key="3">
    <source>
        <dbReference type="Pfam" id="PF04183"/>
    </source>
</evidence>
<dbReference type="Gene3D" id="3.30.310.280">
    <property type="match status" value="1"/>
</dbReference>
<dbReference type="EMBL" id="JASCSA010000005">
    <property type="protein sequence ID" value="MDI5884304.1"/>
    <property type="molecule type" value="Genomic_DNA"/>
</dbReference>
<feature type="region of interest" description="Disordered" evidence="2">
    <location>
        <begin position="1"/>
        <end position="28"/>
    </location>
</feature>
<evidence type="ECO:0000313" key="5">
    <source>
        <dbReference type="EMBL" id="MDI5884304.1"/>
    </source>
</evidence>
<comment type="pathway">
    <text evidence="1">Siderophore biosynthesis.</text>
</comment>
<dbReference type="InterPro" id="IPR022770">
    <property type="entry name" value="IucA/IucC-like_C"/>
</dbReference>
<evidence type="ECO:0000256" key="2">
    <source>
        <dbReference type="SAM" id="MobiDB-lite"/>
    </source>
</evidence>
<gene>
    <name evidence="5" type="ORF">QLT01_08055</name>
</gene>
<dbReference type="InterPro" id="IPR007310">
    <property type="entry name" value="Aerobactin_biosyn_IucA/IucC_N"/>
</dbReference>
<dbReference type="Proteomes" id="UP001229025">
    <property type="component" value="Unassembled WGS sequence"/>
</dbReference>
<keyword evidence="5" id="KW-0012">Acyltransferase</keyword>
<sequence>MNMPVDITSAASAEQSSSAASSHSAATPSQQLFGTTSLAAPAPLDLLSPAPGTRFTRRAVELEQAQARLRKPKDDSTSERAEFALRPLDLAADMAMVDEWTSGERASFWGMSDDLITTKYDFYQGLEESQHAQGWVGFYNDKPAFLVELYDPAHDPLGKHYSVQPGDFGMHFLVAPRSEDQAPISGFSRAVIESIMAMIFAGQFRDEHADEGKDAVRPVTRVVVEPDSRNRAIHPLNAAVGFVDHGPLDLDGKPARLCFCTPQDFRAALATRSPRLDRGVTANPAAASQHLTGPDWQQANRLLVRKALAEFSHERLIHPQCADGCGTRTACQSHDNWHHFRLPLAAQVSDTPPVSRRAAEYRFVARRFQLDHWLIDAASIQRLDADGNALPLDARELILELNDVLEIPPRLLPVYLEEVSATLASSAWKMQRAVRENQSARVLAGASFQTLESAMSEGHPCFVANNGRMGFDALDYRAYAPEAAQPFSLVWIAVHRDNAHYSAVDGLDPRRLLEEELGEAELARLEQQLTEKGLAPADYLMMPVHPWQWSHKLAITFAAEIASQHIVCLGLGEDRYQAQQSIRTLYNRNQPNRRYVKVALSILNMGFMRGLSPYYMRATPVINQWLQGLIDSDPSFEKWGFRLLREVAAIGYRDDVLEDADPAAVGYRKMLASLWRESPEDVKDEGERLMTMAALLHVDNDEKALLPALIERSGIGAEAWIDKWLTAYMTPLLHCYFKHDLVFMPHGENLIMRLRDGVPCGALMKDIAEEAALFATEETRALELPAGVERLVVEVPEPIRILSLLTDVFDCIFRFAVPLLVREQVMTEEAFWSRVAACIHDYQDAHPEMADKFARHDLFAPRFTLSCLNRLQLRNNQQMVDLTDPSGALQLKGELDNPIAAFARR</sequence>
<evidence type="ECO:0000256" key="1">
    <source>
        <dbReference type="ARBA" id="ARBA00004924"/>
    </source>
</evidence>
<evidence type="ECO:0000313" key="6">
    <source>
        <dbReference type="Proteomes" id="UP001229025"/>
    </source>
</evidence>
<organism evidence="5 6">
    <name type="scientific">Cobetia amphilecti</name>
    <dbReference type="NCBI Taxonomy" id="1055104"/>
    <lineage>
        <taxon>Bacteria</taxon>
        <taxon>Pseudomonadati</taxon>
        <taxon>Pseudomonadota</taxon>
        <taxon>Gammaproteobacteria</taxon>
        <taxon>Oceanospirillales</taxon>
        <taxon>Halomonadaceae</taxon>
        <taxon>Cobetia</taxon>
    </lineage>
</organism>
<dbReference type="Pfam" id="PF04183">
    <property type="entry name" value="IucA_IucC"/>
    <property type="match status" value="1"/>
</dbReference>
<comment type="caution">
    <text evidence="5">The sequence shown here is derived from an EMBL/GenBank/DDBJ whole genome shotgun (WGS) entry which is preliminary data.</text>
</comment>
<dbReference type="PANTHER" id="PTHR34384:SF6">
    <property type="entry name" value="STAPHYLOFERRIN B SYNTHASE"/>
    <property type="match status" value="1"/>
</dbReference>
<dbReference type="Gene3D" id="3.40.630.30">
    <property type="match status" value="1"/>
</dbReference>
<dbReference type="GO" id="GO:0016746">
    <property type="term" value="F:acyltransferase activity"/>
    <property type="evidence" value="ECO:0007669"/>
    <property type="project" value="UniProtKB-KW"/>
</dbReference>
<accession>A0ABT6UNN0</accession>
<feature type="compositionally biased region" description="Low complexity" evidence="2">
    <location>
        <begin position="9"/>
        <end position="26"/>
    </location>
</feature>
<protein>
    <submittedName>
        <fullName evidence="5">GNAT family N-acetyltransferase</fullName>
        <ecNumber evidence="5">2.3.1.-</ecNumber>
    </submittedName>
</protein>
<reference evidence="5 6" key="1">
    <citation type="submission" date="2023-04" db="EMBL/GenBank/DDBJ databases">
        <authorList>
            <person name="Otstavnykh N."/>
            <person name="Seitkalieva A."/>
            <person name="Bystritskaya E."/>
        </authorList>
    </citation>
    <scope>NUCLEOTIDE SEQUENCE [LARGE SCALE GENOMIC DNA]</scope>
    <source>
        <strain evidence="5 6">NRIC 0815</strain>
    </source>
</reference>
<dbReference type="SUPFAM" id="SSF55729">
    <property type="entry name" value="Acyl-CoA N-acyltransferases (Nat)"/>
    <property type="match status" value="1"/>
</dbReference>
<reference evidence="6" key="2">
    <citation type="submission" date="2023-07" db="EMBL/GenBank/DDBJ databases">
        <title>Genome-based characterization of strain KMM 296 and proposal for reclassification of Cobetia litoralis and Cobetia pacifica, and emended description of the species Cobetia amphilecti and Cobetia marina.</title>
        <authorList>
            <person name="Balabanova L."/>
            <person name="Nedashkovskaya O."/>
        </authorList>
    </citation>
    <scope>NUCLEOTIDE SEQUENCE [LARGE SCALE GENOMIC DNA]</scope>
    <source>
        <strain evidence="6">NRIC 0815</strain>
    </source>
</reference>
<dbReference type="PANTHER" id="PTHR34384">
    <property type="entry name" value="L-2,3-DIAMINOPROPANOATE--CITRATE LIGASE"/>
    <property type="match status" value="1"/>
</dbReference>
<feature type="domain" description="Aerobactin siderophore biosynthesis IucA/IucC-like C-terminal" evidence="4">
    <location>
        <begin position="718"/>
        <end position="880"/>
    </location>
</feature>
<evidence type="ECO:0000259" key="4">
    <source>
        <dbReference type="Pfam" id="PF06276"/>
    </source>
</evidence>
<dbReference type="InterPro" id="IPR016181">
    <property type="entry name" value="Acyl_CoA_acyltransferase"/>
</dbReference>